<dbReference type="EMBL" id="JACAZH010000003">
    <property type="protein sequence ID" value="KAF7372959.1"/>
    <property type="molecule type" value="Genomic_DNA"/>
</dbReference>
<accession>A0A8H6Z8I1</accession>
<evidence type="ECO:0000313" key="2">
    <source>
        <dbReference type="Proteomes" id="UP000623467"/>
    </source>
</evidence>
<comment type="caution">
    <text evidence="1">The sequence shown here is derived from an EMBL/GenBank/DDBJ whole genome shotgun (WGS) entry which is preliminary data.</text>
</comment>
<gene>
    <name evidence="1" type="ORF">MSAN_00503100</name>
</gene>
<keyword evidence="2" id="KW-1185">Reference proteome</keyword>
<dbReference type="OrthoDB" id="2983170at2759"/>
<evidence type="ECO:0000313" key="1">
    <source>
        <dbReference type="EMBL" id="KAF7372959.1"/>
    </source>
</evidence>
<name>A0A8H6Z8I1_9AGAR</name>
<sequence>MSPLATFCNVAVSAVFEGHVARSSVSLDWIMASGIRTLNCHVSGSLTLPSHVGVVSVCMNDVPLAASLPSDLVLGLDWLQLVHSSLGSEIILHLASGPLDLRYLPYMETESLLAKGPSSNIPMFRGDVGINWPSSSPVAWGGPGVVPAPLIGIMYA</sequence>
<dbReference type="AlphaFoldDB" id="A0A8H6Z8I1"/>
<dbReference type="Proteomes" id="UP000623467">
    <property type="component" value="Unassembled WGS sequence"/>
</dbReference>
<protein>
    <submittedName>
        <fullName evidence="1">Uncharacterized protein</fullName>
    </submittedName>
</protein>
<reference evidence="1" key="1">
    <citation type="submission" date="2020-05" db="EMBL/GenBank/DDBJ databases">
        <title>Mycena genomes resolve the evolution of fungal bioluminescence.</title>
        <authorList>
            <person name="Tsai I.J."/>
        </authorList>
    </citation>
    <scope>NUCLEOTIDE SEQUENCE</scope>
    <source>
        <strain evidence="1">160909Yilan</strain>
    </source>
</reference>
<organism evidence="1 2">
    <name type="scientific">Mycena sanguinolenta</name>
    <dbReference type="NCBI Taxonomy" id="230812"/>
    <lineage>
        <taxon>Eukaryota</taxon>
        <taxon>Fungi</taxon>
        <taxon>Dikarya</taxon>
        <taxon>Basidiomycota</taxon>
        <taxon>Agaricomycotina</taxon>
        <taxon>Agaricomycetes</taxon>
        <taxon>Agaricomycetidae</taxon>
        <taxon>Agaricales</taxon>
        <taxon>Marasmiineae</taxon>
        <taxon>Mycenaceae</taxon>
        <taxon>Mycena</taxon>
    </lineage>
</organism>
<proteinExistence type="predicted"/>